<dbReference type="AlphaFoldDB" id="A0A059FXV6"/>
<dbReference type="RefSeq" id="WP_011647512.1">
    <property type="nucleotide sequence ID" value="NZ_ARYI01000004.1"/>
</dbReference>
<evidence type="ECO:0008006" key="4">
    <source>
        <dbReference type="Google" id="ProtNLM"/>
    </source>
</evidence>
<proteinExistence type="predicted"/>
<evidence type="ECO:0000313" key="2">
    <source>
        <dbReference type="EMBL" id="KCZ95303.1"/>
    </source>
</evidence>
<feature type="transmembrane region" description="Helical" evidence="1">
    <location>
        <begin position="6"/>
        <end position="25"/>
    </location>
</feature>
<keyword evidence="3" id="KW-1185">Reference proteome</keyword>
<evidence type="ECO:0000256" key="1">
    <source>
        <dbReference type="SAM" id="Phobius"/>
    </source>
</evidence>
<organism evidence="2 3">
    <name type="scientific">Hyphomonas hirschiana VP5</name>
    <dbReference type="NCBI Taxonomy" id="1280951"/>
    <lineage>
        <taxon>Bacteria</taxon>
        <taxon>Pseudomonadati</taxon>
        <taxon>Pseudomonadota</taxon>
        <taxon>Alphaproteobacteria</taxon>
        <taxon>Hyphomonadales</taxon>
        <taxon>Hyphomonadaceae</taxon>
        <taxon>Hyphomonas</taxon>
    </lineage>
</organism>
<dbReference type="PATRIC" id="fig|1280951.3.peg.1320"/>
<protein>
    <recommendedName>
        <fullName evidence="4">Prepilin-type N-terminal cleavage/methylation domain-containing protein</fullName>
    </recommendedName>
</protein>
<sequence length="107" mass="11370">MKDEGFSVAEVMAALIVLSLAALFLGESVSQMMAGWSRTGERLSRAGALSELLADIDAGERKLKQDAAPLGEGPVLKIDDGPPLELTAPRIDRGASCVFDLIGRRCR</sequence>
<keyword evidence="1" id="KW-1133">Transmembrane helix</keyword>
<evidence type="ECO:0000313" key="3">
    <source>
        <dbReference type="Proteomes" id="UP000025061"/>
    </source>
</evidence>
<comment type="caution">
    <text evidence="2">The sequence shown here is derived from an EMBL/GenBank/DDBJ whole genome shotgun (WGS) entry which is preliminary data.</text>
</comment>
<dbReference type="OrthoDB" id="9973904at2"/>
<accession>A0A059FXV6</accession>
<dbReference type="Proteomes" id="UP000025061">
    <property type="component" value="Unassembled WGS sequence"/>
</dbReference>
<keyword evidence="1" id="KW-0812">Transmembrane</keyword>
<reference evidence="2 3" key="1">
    <citation type="submission" date="2013-04" db="EMBL/GenBank/DDBJ databases">
        <title>Hyphomonas hirschiana VP5 Genome Sequencing.</title>
        <authorList>
            <person name="Lai Q."/>
            <person name="Shao Z."/>
        </authorList>
    </citation>
    <scope>NUCLEOTIDE SEQUENCE [LARGE SCALE GENOMIC DNA]</scope>
    <source>
        <strain evidence="2 3">VP5</strain>
    </source>
</reference>
<name>A0A059FXV6_9PROT</name>
<keyword evidence="1" id="KW-0472">Membrane</keyword>
<gene>
    <name evidence="2" type="ORF">HHI_06519</name>
</gene>
<dbReference type="EMBL" id="ARYI01000004">
    <property type="protein sequence ID" value="KCZ95303.1"/>
    <property type="molecule type" value="Genomic_DNA"/>
</dbReference>